<dbReference type="Pfam" id="PF03478">
    <property type="entry name" value="Beta-prop_KIB1-4"/>
    <property type="match status" value="1"/>
</dbReference>
<name>A0A7J8R9J5_GOSDV</name>
<evidence type="ECO:0000313" key="4">
    <source>
        <dbReference type="Proteomes" id="UP000593561"/>
    </source>
</evidence>
<comment type="caution">
    <text evidence="3">The sequence shown here is derived from an EMBL/GenBank/DDBJ whole genome shotgun (WGS) entry which is preliminary data.</text>
</comment>
<feature type="domain" description="KIB1-4 beta-propeller" evidence="2">
    <location>
        <begin position="74"/>
        <end position="209"/>
    </location>
</feature>
<evidence type="ECO:0000259" key="2">
    <source>
        <dbReference type="Pfam" id="PF03478"/>
    </source>
</evidence>
<dbReference type="Pfam" id="PF00646">
    <property type="entry name" value="F-box"/>
    <property type="match status" value="1"/>
</dbReference>
<evidence type="ECO:0008006" key="5">
    <source>
        <dbReference type="Google" id="ProtNLM"/>
    </source>
</evidence>
<accession>A0A7J8R9J5</accession>
<dbReference type="Proteomes" id="UP000593561">
    <property type="component" value="Unassembled WGS sequence"/>
</dbReference>
<sequence>MTSRDWTHLPLLPSIVDRLGLIDLLRFRAVCKDWNSASFAATAEIEAIPDQEPWCLIYGGNNSECSLITESDGKHTIYIPEMNGATCLASSQGWLLLFREGSMFFFCPLSGAKIDLPGPFPHTAINDHVAVFSAPPTSKDCVVAVVSRTETETLELHMIDRGATAWTEHKLASMVPTKIQYAAHYNGGFYFFDNKSDSMVYMSIEKRELRLGKVRYMKSAKDKSIPLRFSTNSEKENMKKRLGLEDGVQVSICGTVVSCESSADKMVPYENTGVGADDAEGRQIVKAAWFQPRFHRGGHVTVEPQKKRRQPPCIRAENLRRVGKLELIQRPNLLGLRVNIATVLDSMLRRVEDTILTLTCQAQFARA</sequence>
<proteinExistence type="predicted"/>
<dbReference type="InterPro" id="IPR050942">
    <property type="entry name" value="F-box_BR-signaling"/>
</dbReference>
<gene>
    <name evidence="3" type="ORF">Godav_011300</name>
</gene>
<organism evidence="3 4">
    <name type="scientific">Gossypium davidsonii</name>
    <name type="common">Davidson's cotton</name>
    <name type="synonym">Gossypium klotzschianum subsp. davidsonii</name>
    <dbReference type="NCBI Taxonomy" id="34287"/>
    <lineage>
        <taxon>Eukaryota</taxon>
        <taxon>Viridiplantae</taxon>
        <taxon>Streptophyta</taxon>
        <taxon>Embryophyta</taxon>
        <taxon>Tracheophyta</taxon>
        <taxon>Spermatophyta</taxon>
        <taxon>Magnoliopsida</taxon>
        <taxon>eudicotyledons</taxon>
        <taxon>Gunneridae</taxon>
        <taxon>Pentapetalae</taxon>
        <taxon>rosids</taxon>
        <taxon>malvids</taxon>
        <taxon>Malvales</taxon>
        <taxon>Malvaceae</taxon>
        <taxon>Malvoideae</taxon>
        <taxon>Gossypium</taxon>
    </lineage>
</organism>
<feature type="domain" description="F-box" evidence="1">
    <location>
        <begin position="8"/>
        <end position="37"/>
    </location>
</feature>
<dbReference type="EMBL" id="JABFAC010000004">
    <property type="protein sequence ID" value="MBA0610451.1"/>
    <property type="molecule type" value="Genomic_DNA"/>
</dbReference>
<protein>
    <recommendedName>
        <fullName evidence="5">F-box domain-containing protein</fullName>
    </recommendedName>
</protein>
<evidence type="ECO:0000313" key="3">
    <source>
        <dbReference type="EMBL" id="MBA0610451.1"/>
    </source>
</evidence>
<keyword evidence="4" id="KW-1185">Reference proteome</keyword>
<dbReference type="InterPro" id="IPR001810">
    <property type="entry name" value="F-box_dom"/>
</dbReference>
<dbReference type="PANTHER" id="PTHR44259">
    <property type="entry name" value="OS07G0183000 PROTEIN-RELATED"/>
    <property type="match status" value="1"/>
</dbReference>
<dbReference type="AlphaFoldDB" id="A0A7J8R9J5"/>
<evidence type="ECO:0000259" key="1">
    <source>
        <dbReference type="Pfam" id="PF00646"/>
    </source>
</evidence>
<reference evidence="3 4" key="1">
    <citation type="journal article" date="2019" name="Genome Biol. Evol.">
        <title>Insights into the evolution of the New World diploid cottons (Gossypium, subgenus Houzingenia) based on genome sequencing.</title>
        <authorList>
            <person name="Grover C.E."/>
            <person name="Arick M.A. 2nd"/>
            <person name="Thrash A."/>
            <person name="Conover J.L."/>
            <person name="Sanders W.S."/>
            <person name="Peterson D.G."/>
            <person name="Frelichowski J.E."/>
            <person name="Scheffler J.A."/>
            <person name="Scheffler B.E."/>
            <person name="Wendel J.F."/>
        </authorList>
    </citation>
    <scope>NUCLEOTIDE SEQUENCE [LARGE SCALE GENOMIC DNA]</scope>
    <source>
        <strain evidence="3">27</strain>
        <tissue evidence="3">Leaf</tissue>
    </source>
</reference>
<dbReference type="InterPro" id="IPR005174">
    <property type="entry name" value="KIB1-4_b-propeller"/>
</dbReference>
<feature type="non-terminal residue" evidence="3">
    <location>
        <position position="367"/>
    </location>
</feature>